<evidence type="ECO:0000256" key="5">
    <source>
        <dbReference type="SAM" id="MobiDB-lite"/>
    </source>
</evidence>
<feature type="region of interest" description="Disordered" evidence="5">
    <location>
        <begin position="191"/>
        <end position="241"/>
    </location>
</feature>
<gene>
    <name evidence="7" type="primary">Ttll6</name>
    <name evidence="7" type="ORF">SNEC2469_LOCUS3551</name>
</gene>
<sequence length="888" mass="97701">MHLTNFSINYESDAFEDTEDGATGSKRSLRTVLDCCVADGQGVWTEIATCVRKTLLAIGPKMQENYHSYFGRTRQSFEEEPGCRSACFEILGFDFILDEDERLFLLEVNSAPSLSTPTALDEEIKSSMLGEAFRLLRMDGSAKVRHREKAQQRLADRQQEHVARREELARLREERLKCSVGFLSSLGQRKLPPIATSRHEPGEASTESQMPKTGGDKIDEGGTAEDSESSSDDSSSEEESDWEECDDEFCFLGTPVSRNYVQILPFAGMETDEWKEIQAGAAKLAQGWNINARRPQSQPVSEAQGTELTRSVYGLVRSPSSVAQQKQTCPRAGGKAGLASKNAAADAETLPIVVRSESRPAFCSMEAELSAEKSSVPVPKLEKHLRRRRSSILPAQRSSGYQAMKTPEPLKSARRRGPLSPDFITLRLEIALVPFILSGNQVADNLNDDPTTPYIYFEIPGDLSARGAAEESWVIFSPTPPLALVGRSSGFCTPLCRMVAARGYRLTSVARLPANFLGARTRSTGDSARIPRKARSLALRSICRPQHTSGSMRTQLNLQCRPAIRARPHWVLVSEVSVGGSDDRCTLCVHVADSVLGGRGLFASSTLSADSKVLSLPLEACLSSADPSVADLPVNSLFRLTELLCAEIQKGDASRWACWFRSLPRECGSWPEWREPELRAAQRGPPELFKEAVDLARKLPQWHKQLSQILPQSVIAGLDDKASFRRALAILFSRRFGMLCDDSKVAVCVPLGDMINHAATASVEVQYDQASRRLTFVTQDTVVAGDELLICYGQLDNLELCTSHGFVLPENPLDSIVLSDGVKLARTSQLQLPALAEVQQMMEDLPPKEEDEAVRTDTSNSQACRAIASFRLSYRQMLQQLLDGPAPG</sequence>
<evidence type="ECO:0000256" key="3">
    <source>
        <dbReference type="ARBA" id="ARBA00022840"/>
    </source>
</evidence>
<name>A0A812KI46_9DINO</name>
<feature type="region of interest" description="Disordered" evidence="5">
    <location>
        <begin position="396"/>
        <end position="416"/>
    </location>
</feature>
<dbReference type="EMBL" id="CAJNJA010007932">
    <property type="protein sequence ID" value="CAE7230797.1"/>
    <property type="molecule type" value="Genomic_DNA"/>
</dbReference>
<dbReference type="PANTHER" id="PTHR12241">
    <property type="entry name" value="TUBULIN POLYGLUTAMYLASE"/>
    <property type="match status" value="1"/>
</dbReference>
<keyword evidence="3 4" id="KW-0067">ATP-binding</keyword>
<accession>A0A812KI46</accession>
<proteinExistence type="predicted"/>
<dbReference type="OrthoDB" id="341421at2759"/>
<dbReference type="GO" id="GO:0000226">
    <property type="term" value="P:microtubule cytoskeleton organization"/>
    <property type="evidence" value="ECO:0007669"/>
    <property type="project" value="TreeGrafter"/>
</dbReference>
<dbReference type="AlphaFoldDB" id="A0A812KI46"/>
<dbReference type="Gene3D" id="3.30.470.20">
    <property type="entry name" value="ATP-grasp fold, B domain"/>
    <property type="match status" value="1"/>
</dbReference>
<dbReference type="Gene3D" id="3.90.1410.10">
    <property type="entry name" value="set domain protein methyltransferase, domain 1"/>
    <property type="match status" value="1"/>
</dbReference>
<dbReference type="Pfam" id="PF03133">
    <property type="entry name" value="TTL"/>
    <property type="match status" value="1"/>
</dbReference>
<dbReference type="Proteomes" id="UP000601435">
    <property type="component" value="Unassembled WGS sequence"/>
</dbReference>
<dbReference type="PROSITE" id="PS50975">
    <property type="entry name" value="ATP_GRASP"/>
    <property type="match status" value="1"/>
</dbReference>
<dbReference type="InterPro" id="IPR004344">
    <property type="entry name" value="TTL/TTLL_fam"/>
</dbReference>
<dbReference type="PANTHER" id="PTHR12241:SF147">
    <property type="entry name" value="TUBULIN POLYGLUTAMYLASE TTLL7"/>
    <property type="match status" value="1"/>
</dbReference>
<feature type="compositionally biased region" description="Acidic residues" evidence="5">
    <location>
        <begin position="222"/>
        <end position="241"/>
    </location>
</feature>
<keyword evidence="8" id="KW-1185">Reference proteome</keyword>
<dbReference type="CDD" id="cd10527">
    <property type="entry name" value="SET_LSMT"/>
    <property type="match status" value="1"/>
</dbReference>
<dbReference type="SUPFAM" id="SSF56059">
    <property type="entry name" value="Glutathione synthetase ATP-binding domain-like"/>
    <property type="match status" value="1"/>
</dbReference>
<organism evidence="7 8">
    <name type="scientific">Symbiodinium necroappetens</name>
    <dbReference type="NCBI Taxonomy" id="1628268"/>
    <lineage>
        <taxon>Eukaryota</taxon>
        <taxon>Sar</taxon>
        <taxon>Alveolata</taxon>
        <taxon>Dinophyceae</taxon>
        <taxon>Suessiales</taxon>
        <taxon>Symbiodiniaceae</taxon>
        <taxon>Symbiodinium</taxon>
    </lineage>
</organism>
<evidence type="ECO:0000256" key="1">
    <source>
        <dbReference type="ARBA" id="ARBA00022598"/>
    </source>
</evidence>
<dbReference type="GO" id="GO:0015631">
    <property type="term" value="F:tubulin binding"/>
    <property type="evidence" value="ECO:0007669"/>
    <property type="project" value="TreeGrafter"/>
</dbReference>
<dbReference type="GO" id="GO:0036064">
    <property type="term" value="C:ciliary basal body"/>
    <property type="evidence" value="ECO:0007669"/>
    <property type="project" value="TreeGrafter"/>
</dbReference>
<evidence type="ECO:0000256" key="4">
    <source>
        <dbReference type="PROSITE-ProRule" id="PRU00409"/>
    </source>
</evidence>
<protein>
    <submittedName>
        <fullName evidence="7">Ttll6 protein</fullName>
    </submittedName>
</protein>
<dbReference type="InterPro" id="IPR046341">
    <property type="entry name" value="SET_dom_sf"/>
</dbReference>
<dbReference type="InterPro" id="IPR011761">
    <property type="entry name" value="ATP-grasp"/>
</dbReference>
<evidence type="ECO:0000256" key="2">
    <source>
        <dbReference type="ARBA" id="ARBA00022741"/>
    </source>
</evidence>
<evidence type="ECO:0000313" key="7">
    <source>
        <dbReference type="EMBL" id="CAE7230797.1"/>
    </source>
</evidence>
<keyword evidence="2 4" id="KW-0547">Nucleotide-binding</keyword>
<dbReference type="SUPFAM" id="SSF82199">
    <property type="entry name" value="SET domain"/>
    <property type="match status" value="1"/>
</dbReference>
<keyword evidence="1" id="KW-0436">Ligase</keyword>
<dbReference type="Pfam" id="PF00856">
    <property type="entry name" value="SET"/>
    <property type="match status" value="1"/>
</dbReference>
<reference evidence="7" key="1">
    <citation type="submission" date="2021-02" db="EMBL/GenBank/DDBJ databases">
        <authorList>
            <person name="Dougan E. K."/>
            <person name="Rhodes N."/>
            <person name="Thang M."/>
            <person name="Chan C."/>
        </authorList>
    </citation>
    <scope>NUCLEOTIDE SEQUENCE</scope>
</reference>
<evidence type="ECO:0000259" key="6">
    <source>
        <dbReference type="PROSITE" id="PS50975"/>
    </source>
</evidence>
<dbReference type="GO" id="GO:0070740">
    <property type="term" value="F:tubulin-glutamic acid ligase activity"/>
    <property type="evidence" value="ECO:0007669"/>
    <property type="project" value="TreeGrafter"/>
</dbReference>
<dbReference type="GO" id="GO:0046872">
    <property type="term" value="F:metal ion binding"/>
    <property type="evidence" value="ECO:0007669"/>
    <property type="project" value="InterPro"/>
</dbReference>
<evidence type="ECO:0000313" key="8">
    <source>
        <dbReference type="Proteomes" id="UP000601435"/>
    </source>
</evidence>
<dbReference type="GO" id="GO:0005524">
    <property type="term" value="F:ATP binding"/>
    <property type="evidence" value="ECO:0007669"/>
    <property type="project" value="UniProtKB-UniRule"/>
</dbReference>
<comment type="caution">
    <text evidence="7">The sequence shown here is derived from an EMBL/GenBank/DDBJ whole genome shotgun (WGS) entry which is preliminary data.</text>
</comment>
<dbReference type="InterPro" id="IPR001214">
    <property type="entry name" value="SET_dom"/>
</dbReference>
<feature type="domain" description="ATP-grasp" evidence="6">
    <location>
        <begin position="90"/>
        <end position="137"/>
    </location>
</feature>
<dbReference type="PROSITE" id="PS51221">
    <property type="entry name" value="TTL"/>
    <property type="match status" value="1"/>
</dbReference>